<name>A0AAV4JV27_9GAST</name>
<keyword evidence="2" id="KW-1185">Reference proteome</keyword>
<reference evidence="1 2" key="1">
    <citation type="journal article" date="2021" name="Elife">
        <title>Chloroplast acquisition without the gene transfer in kleptoplastic sea slugs, Plakobranchus ocellatus.</title>
        <authorList>
            <person name="Maeda T."/>
            <person name="Takahashi S."/>
            <person name="Yoshida T."/>
            <person name="Shimamura S."/>
            <person name="Takaki Y."/>
            <person name="Nagai Y."/>
            <person name="Toyoda A."/>
            <person name="Suzuki Y."/>
            <person name="Arimoto A."/>
            <person name="Ishii H."/>
            <person name="Satoh N."/>
            <person name="Nishiyama T."/>
            <person name="Hasebe M."/>
            <person name="Maruyama T."/>
            <person name="Minagawa J."/>
            <person name="Obokata J."/>
            <person name="Shigenobu S."/>
        </authorList>
    </citation>
    <scope>NUCLEOTIDE SEQUENCE [LARGE SCALE GENOMIC DNA]</scope>
</reference>
<gene>
    <name evidence="1" type="ORF">ElyMa_005221400</name>
</gene>
<dbReference type="Proteomes" id="UP000762676">
    <property type="component" value="Unassembled WGS sequence"/>
</dbReference>
<evidence type="ECO:0000313" key="1">
    <source>
        <dbReference type="EMBL" id="GFS26643.1"/>
    </source>
</evidence>
<sequence>MAINVYKGQRGRKIGDSTKGRVGVSIQDRELFDDFTGTSIFTVTVIVCGREWCLEDPFITVIILAITSSFAFKLRSQWLDQYIHHSWDLRL</sequence>
<organism evidence="1 2">
    <name type="scientific">Elysia marginata</name>
    <dbReference type="NCBI Taxonomy" id="1093978"/>
    <lineage>
        <taxon>Eukaryota</taxon>
        <taxon>Metazoa</taxon>
        <taxon>Spiralia</taxon>
        <taxon>Lophotrochozoa</taxon>
        <taxon>Mollusca</taxon>
        <taxon>Gastropoda</taxon>
        <taxon>Heterobranchia</taxon>
        <taxon>Euthyneura</taxon>
        <taxon>Panpulmonata</taxon>
        <taxon>Sacoglossa</taxon>
        <taxon>Placobranchoidea</taxon>
        <taxon>Plakobranchidae</taxon>
        <taxon>Elysia</taxon>
    </lineage>
</organism>
<proteinExistence type="predicted"/>
<accession>A0AAV4JV27</accession>
<dbReference type="EMBL" id="BMAT01010426">
    <property type="protein sequence ID" value="GFS26643.1"/>
    <property type="molecule type" value="Genomic_DNA"/>
</dbReference>
<evidence type="ECO:0000313" key="2">
    <source>
        <dbReference type="Proteomes" id="UP000762676"/>
    </source>
</evidence>
<comment type="caution">
    <text evidence="1">The sequence shown here is derived from an EMBL/GenBank/DDBJ whole genome shotgun (WGS) entry which is preliminary data.</text>
</comment>
<protein>
    <submittedName>
        <fullName evidence="1">Uncharacterized protein</fullName>
    </submittedName>
</protein>
<dbReference type="AlphaFoldDB" id="A0AAV4JV27"/>